<dbReference type="Proteomes" id="UP000575480">
    <property type="component" value="Unassembled WGS sequence"/>
</dbReference>
<dbReference type="EMBL" id="JACATD010000002">
    <property type="protein sequence ID" value="NWK00811.1"/>
    <property type="molecule type" value="Genomic_DNA"/>
</dbReference>
<evidence type="ECO:0000313" key="12">
    <source>
        <dbReference type="Proteomes" id="UP000547822"/>
    </source>
</evidence>
<accession>A0A7K4MLB9</accession>
<dbReference type="AlphaFoldDB" id="A0A7K4MLB9"/>
<evidence type="ECO:0000313" key="8">
    <source>
        <dbReference type="EMBL" id="NWK08501.1"/>
    </source>
</evidence>
<evidence type="ECO:0000313" key="17">
    <source>
        <dbReference type="Proteomes" id="UP000575480"/>
    </source>
</evidence>
<evidence type="ECO:0000313" key="2">
    <source>
        <dbReference type="EMBL" id="NWJ27833.1"/>
    </source>
</evidence>
<dbReference type="EMBL" id="JACATC010000001">
    <property type="protein sequence ID" value="NWJ83262.1"/>
    <property type="molecule type" value="Genomic_DNA"/>
</dbReference>
<dbReference type="Proteomes" id="UP000563820">
    <property type="component" value="Unassembled WGS sequence"/>
</dbReference>
<evidence type="ECO:0000313" key="14">
    <source>
        <dbReference type="Proteomes" id="UP000559282"/>
    </source>
</evidence>
<protein>
    <recommendedName>
        <fullName evidence="19">Recombinase RecA</fullName>
    </recommendedName>
</protein>
<evidence type="ECO:0000313" key="4">
    <source>
        <dbReference type="EMBL" id="NWJ56471.1"/>
    </source>
</evidence>
<dbReference type="Proteomes" id="UP000535457">
    <property type="component" value="Unassembled WGS sequence"/>
</dbReference>
<comment type="caution">
    <text evidence="3">The sequence shown here is derived from an EMBL/GenBank/DDBJ whole genome shotgun (WGS) entry which is preliminary data.</text>
</comment>
<dbReference type="EMBL" id="JACATG010000002">
    <property type="protein sequence ID" value="NWK13494.1"/>
    <property type="molecule type" value="Genomic_DNA"/>
</dbReference>
<dbReference type="EMBL" id="JACATK010000007">
    <property type="protein sequence ID" value="NWJ29765.1"/>
    <property type="molecule type" value="Genomic_DNA"/>
</dbReference>
<dbReference type="EMBL" id="JACATF010000001">
    <property type="protein sequence ID" value="NWK06881.1"/>
    <property type="molecule type" value="Genomic_DNA"/>
</dbReference>
<dbReference type="Proteomes" id="UP000568446">
    <property type="component" value="Unassembled WGS sequence"/>
</dbReference>
<sequence>MLNKSPEQILDNSLTHIQNEFGKNIPSIVLCSDPFHKAEFLNRLINSSESPIIFVDMDLLYTGYVESGMIQKKNNVIIFHPNKASWKEKLSEIITKVSKKRFLVVIDSFNGVYNMFDDLESARFINSCIMLLASVGRKTSSSVVITTMARKKEDNGWILSPGGKQIIKSKKTGIYLLKKIENNLVISTLEDMDTSSKIFKIEQEKH</sequence>
<dbReference type="Proteomes" id="UP000549797">
    <property type="component" value="Unassembled WGS sequence"/>
</dbReference>
<evidence type="ECO:0000313" key="3">
    <source>
        <dbReference type="EMBL" id="NWJ29765.1"/>
    </source>
</evidence>
<dbReference type="EMBL" id="JACATI010000002">
    <property type="protein sequence ID" value="NWJ19922.1"/>
    <property type="molecule type" value="Genomic_DNA"/>
</dbReference>
<evidence type="ECO:0000313" key="15">
    <source>
        <dbReference type="Proteomes" id="UP000563820"/>
    </source>
</evidence>
<evidence type="ECO:0000313" key="10">
    <source>
        <dbReference type="Proteomes" id="UP000520052"/>
    </source>
</evidence>
<evidence type="ECO:0000313" key="13">
    <source>
        <dbReference type="Proteomes" id="UP000549797"/>
    </source>
</evidence>
<proteinExistence type="predicted"/>
<dbReference type="Proteomes" id="UP000547822">
    <property type="component" value="Unassembled WGS sequence"/>
</dbReference>
<evidence type="ECO:0000313" key="9">
    <source>
        <dbReference type="EMBL" id="NWK13494.1"/>
    </source>
</evidence>
<evidence type="ECO:0000313" key="11">
    <source>
        <dbReference type="Proteomes" id="UP000535457"/>
    </source>
</evidence>
<evidence type="ECO:0000313" key="6">
    <source>
        <dbReference type="EMBL" id="NWK00811.1"/>
    </source>
</evidence>
<evidence type="ECO:0000313" key="5">
    <source>
        <dbReference type="EMBL" id="NWJ83262.1"/>
    </source>
</evidence>
<name>A0A7K4MLB9_9ARCH</name>
<evidence type="ECO:0008006" key="19">
    <source>
        <dbReference type="Google" id="ProtNLM"/>
    </source>
</evidence>
<dbReference type="EMBL" id="JACATE010000001">
    <property type="protein sequence ID" value="NWJ27833.1"/>
    <property type="molecule type" value="Genomic_DNA"/>
</dbReference>
<reference evidence="3" key="2">
    <citation type="submission" date="2020-06" db="EMBL/GenBank/DDBJ databases">
        <authorList>
            <person name="Wang Y."/>
        </authorList>
    </citation>
    <scope>NUCLEOTIDE SEQUENCE</scope>
    <source>
        <strain evidence="3">C4</strain>
        <strain evidence="8">D1a</strain>
        <strain evidence="1">L14</strain>
        <strain evidence="4">L15a</strain>
        <strain evidence="9">L19a</strain>
        <strain evidence="7">T1C4</strain>
        <strain evidence="2">T1L11</strain>
        <strain evidence="6">T1L9</strain>
        <strain evidence="5">T3L1</strain>
    </source>
</reference>
<dbReference type="Proteomes" id="UP000587702">
    <property type="component" value="Unassembled WGS sequence"/>
</dbReference>
<evidence type="ECO:0000313" key="1">
    <source>
        <dbReference type="EMBL" id="NWJ19922.1"/>
    </source>
</evidence>
<dbReference type="EMBL" id="JACATJ010000002">
    <property type="protein sequence ID" value="NWK08501.1"/>
    <property type="molecule type" value="Genomic_DNA"/>
</dbReference>
<reference evidence="10 11" key="1">
    <citation type="journal article" date="2019" name="Environ. Microbiol.">
        <title>Genomics insights into ecotype formation of ammonia-oxidizing archaea in the deep ocean.</title>
        <authorList>
            <person name="Wang Y."/>
            <person name="Huang J.M."/>
            <person name="Cui G.J."/>
            <person name="Nunoura T."/>
            <person name="Takaki Y."/>
            <person name="Li W.L."/>
            <person name="Li J."/>
            <person name="Gao Z.M."/>
            <person name="Takai K."/>
            <person name="Zhang A.Q."/>
            <person name="Stepanauskas R."/>
        </authorList>
    </citation>
    <scope>NUCLEOTIDE SEQUENCE [LARGE SCALE GENOMIC DNA]</scope>
    <source>
        <strain evidence="3 16">C4</strain>
        <strain evidence="8 13">D1a</strain>
        <strain evidence="1 18">L14</strain>
        <strain evidence="4 17">L15a</strain>
        <strain evidence="9 11">L19a</strain>
        <strain evidence="7 14">T1C4</strain>
        <strain evidence="2 15">T1L11</strain>
        <strain evidence="6 12">T1L9</strain>
        <strain evidence="5 10">T3L1</strain>
    </source>
</reference>
<dbReference type="EMBL" id="JACATH010000001">
    <property type="protein sequence ID" value="NWJ56471.1"/>
    <property type="molecule type" value="Genomic_DNA"/>
</dbReference>
<dbReference type="Proteomes" id="UP000559282">
    <property type="component" value="Unassembled WGS sequence"/>
</dbReference>
<evidence type="ECO:0000313" key="18">
    <source>
        <dbReference type="Proteomes" id="UP000587702"/>
    </source>
</evidence>
<evidence type="ECO:0000313" key="16">
    <source>
        <dbReference type="Proteomes" id="UP000568446"/>
    </source>
</evidence>
<gene>
    <name evidence="6" type="ORF">HX840_02745</name>
    <name evidence="7" type="ORF">HX847_00385</name>
    <name evidence="2" type="ORF">HX848_00260</name>
    <name evidence="3" type="ORF">HX850_02455</name>
    <name evidence="8" type="ORF">HX852_01700</name>
    <name evidence="9" type="ORF">HX853_02485</name>
    <name evidence="5" type="ORF">HX854_00725</name>
    <name evidence="4" type="ORF">HX858_01685</name>
    <name evidence="1" type="ORF">HX860_02460</name>
</gene>
<evidence type="ECO:0000313" key="7">
    <source>
        <dbReference type="EMBL" id="NWK06881.1"/>
    </source>
</evidence>
<dbReference type="Proteomes" id="UP000520052">
    <property type="component" value="Unassembled WGS sequence"/>
</dbReference>
<organism evidence="3 16">
    <name type="scientific">Marine Group I thaumarchaeote</name>
    <dbReference type="NCBI Taxonomy" id="2511932"/>
    <lineage>
        <taxon>Archaea</taxon>
        <taxon>Nitrososphaerota</taxon>
        <taxon>Marine Group I</taxon>
    </lineage>
</organism>